<reference evidence="9 10" key="1">
    <citation type="submission" date="2016-08" db="EMBL/GenBank/DDBJ databases">
        <authorList>
            <person name="Seilhamer J.J."/>
        </authorList>
    </citation>
    <scope>NUCLEOTIDE SEQUENCE [LARGE SCALE GENOMIC DNA]</scope>
    <source>
        <strain evidence="9 10">VC14762</strain>
    </source>
</reference>
<evidence type="ECO:0000256" key="3">
    <source>
        <dbReference type="ARBA" id="ARBA00022722"/>
    </source>
</evidence>
<comment type="similarity">
    <text evidence="7">Belongs to the PINc/VapC protein family.</text>
</comment>
<evidence type="ECO:0000256" key="6">
    <source>
        <dbReference type="ARBA" id="ARBA00022842"/>
    </source>
</evidence>
<dbReference type="RefSeq" id="WP_077176643.1">
    <property type="nucleotide sequence ID" value="NZ_MUTB01000063.1"/>
</dbReference>
<evidence type="ECO:0000256" key="7">
    <source>
        <dbReference type="ARBA" id="ARBA00038093"/>
    </source>
</evidence>
<dbReference type="GO" id="GO:0004518">
    <property type="term" value="F:nuclease activity"/>
    <property type="evidence" value="ECO:0007669"/>
    <property type="project" value="UniProtKB-KW"/>
</dbReference>
<evidence type="ECO:0000313" key="9">
    <source>
        <dbReference type="EMBL" id="ONU77764.1"/>
    </source>
</evidence>
<keyword evidence="4" id="KW-0479">Metal-binding</keyword>
<comment type="caution">
    <text evidence="9">The sequence shown here is derived from an EMBL/GenBank/DDBJ whole genome shotgun (WGS) entry which is preliminary data.</text>
</comment>
<dbReference type="PANTHER" id="PTHR33653">
    <property type="entry name" value="RIBONUCLEASE VAPC2"/>
    <property type="match status" value="1"/>
</dbReference>
<keyword evidence="2" id="KW-1277">Toxin-antitoxin system</keyword>
<evidence type="ECO:0000256" key="1">
    <source>
        <dbReference type="ARBA" id="ARBA00001946"/>
    </source>
</evidence>
<gene>
    <name evidence="9" type="ORF">A8E72_30740</name>
</gene>
<protein>
    <recommendedName>
        <fullName evidence="8">PIN domain-containing protein</fullName>
    </recommendedName>
</protein>
<dbReference type="AlphaFoldDB" id="A0A1V2VVP8"/>
<evidence type="ECO:0000256" key="2">
    <source>
        <dbReference type="ARBA" id="ARBA00022649"/>
    </source>
</evidence>
<keyword evidence="3" id="KW-0540">Nuclease</keyword>
<name>A0A1V2VVP8_9BURK</name>
<organism evidence="9 10">
    <name type="scientific">Burkholderia cenocepacia</name>
    <dbReference type="NCBI Taxonomy" id="95486"/>
    <lineage>
        <taxon>Bacteria</taxon>
        <taxon>Pseudomonadati</taxon>
        <taxon>Pseudomonadota</taxon>
        <taxon>Betaproteobacteria</taxon>
        <taxon>Burkholderiales</taxon>
        <taxon>Burkholderiaceae</taxon>
        <taxon>Burkholderia</taxon>
        <taxon>Burkholderia cepacia complex</taxon>
    </lineage>
</organism>
<dbReference type="PANTHER" id="PTHR33653:SF1">
    <property type="entry name" value="RIBONUCLEASE VAPC2"/>
    <property type="match status" value="1"/>
</dbReference>
<dbReference type="SUPFAM" id="SSF88723">
    <property type="entry name" value="PIN domain-like"/>
    <property type="match status" value="1"/>
</dbReference>
<dbReference type="GO" id="GO:0046872">
    <property type="term" value="F:metal ion binding"/>
    <property type="evidence" value="ECO:0007669"/>
    <property type="project" value="UniProtKB-KW"/>
</dbReference>
<dbReference type="GO" id="GO:0016787">
    <property type="term" value="F:hydrolase activity"/>
    <property type="evidence" value="ECO:0007669"/>
    <property type="project" value="UniProtKB-KW"/>
</dbReference>
<keyword evidence="6" id="KW-0460">Magnesium</keyword>
<dbReference type="InterPro" id="IPR050556">
    <property type="entry name" value="Type_II_TA_system_RNase"/>
</dbReference>
<evidence type="ECO:0000256" key="4">
    <source>
        <dbReference type="ARBA" id="ARBA00022723"/>
    </source>
</evidence>
<accession>A0A1V2VVP8</accession>
<proteinExistence type="inferred from homology"/>
<dbReference type="InterPro" id="IPR002716">
    <property type="entry name" value="PIN_dom"/>
</dbReference>
<dbReference type="EMBL" id="MUTJ01000092">
    <property type="protein sequence ID" value="ONU77764.1"/>
    <property type="molecule type" value="Genomic_DNA"/>
</dbReference>
<dbReference type="Gene3D" id="3.40.50.1010">
    <property type="entry name" value="5'-nuclease"/>
    <property type="match status" value="1"/>
</dbReference>
<dbReference type="InterPro" id="IPR029060">
    <property type="entry name" value="PIN-like_dom_sf"/>
</dbReference>
<keyword evidence="5" id="KW-0378">Hydrolase</keyword>
<evidence type="ECO:0000256" key="5">
    <source>
        <dbReference type="ARBA" id="ARBA00022801"/>
    </source>
</evidence>
<evidence type="ECO:0000259" key="8">
    <source>
        <dbReference type="Pfam" id="PF01850"/>
    </source>
</evidence>
<dbReference type="Proteomes" id="UP000188543">
    <property type="component" value="Unassembled WGS sequence"/>
</dbReference>
<evidence type="ECO:0000313" key="10">
    <source>
        <dbReference type="Proteomes" id="UP000188543"/>
    </source>
</evidence>
<dbReference type="Pfam" id="PF01850">
    <property type="entry name" value="PIN"/>
    <property type="match status" value="1"/>
</dbReference>
<feature type="domain" description="PIN" evidence="8">
    <location>
        <begin position="4"/>
        <end position="116"/>
    </location>
</feature>
<comment type="cofactor">
    <cofactor evidence="1">
        <name>Mg(2+)</name>
        <dbReference type="ChEBI" id="CHEBI:18420"/>
    </cofactor>
</comment>
<sequence>MPFMLDTTVAAALIRGDITEDRSAQLTAILPQELCVSAVTRAELLLGLMDFPEHLMLRRALSSFFQIVRSLAWDDAAADEYARVRPLLVRDGADIGELDIMVAAHAVAAGATLVTNRPGLFASMHLPMQVLQWEAR</sequence>